<reference evidence="2" key="1">
    <citation type="journal article" date="2021" name="Sci. Adv.">
        <title>The American lobster genome reveals insights on longevity, neural, and immune adaptations.</title>
        <authorList>
            <person name="Polinski J.M."/>
            <person name="Zimin A.V."/>
            <person name="Clark K.F."/>
            <person name="Kohn A.B."/>
            <person name="Sadowski N."/>
            <person name="Timp W."/>
            <person name="Ptitsyn A."/>
            <person name="Khanna P."/>
            <person name="Romanova D.Y."/>
            <person name="Williams P."/>
            <person name="Greenwood S.J."/>
            <person name="Moroz L.L."/>
            <person name="Walt D.R."/>
            <person name="Bodnar A.G."/>
        </authorList>
    </citation>
    <scope>NUCLEOTIDE SEQUENCE</scope>
    <source>
        <strain evidence="2">GMGI-L3</strain>
    </source>
</reference>
<organism evidence="2 3">
    <name type="scientific">Homarus americanus</name>
    <name type="common">American lobster</name>
    <dbReference type="NCBI Taxonomy" id="6706"/>
    <lineage>
        <taxon>Eukaryota</taxon>
        <taxon>Metazoa</taxon>
        <taxon>Ecdysozoa</taxon>
        <taxon>Arthropoda</taxon>
        <taxon>Crustacea</taxon>
        <taxon>Multicrustacea</taxon>
        <taxon>Malacostraca</taxon>
        <taxon>Eumalacostraca</taxon>
        <taxon>Eucarida</taxon>
        <taxon>Decapoda</taxon>
        <taxon>Pleocyemata</taxon>
        <taxon>Astacidea</taxon>
        <taxon>Nephropoidea</taxon>
        <taxon>Nephropidae</taxon>
        <taxon>Homarus</taxon>
    </lineage>
</organism>
<feature type="compositionally biased region" description="Polar residues" evidence="1">
    <location>
        <begin position="33"/>
        <end position="54"/>
    </location>
</feature>
<gene>
    <name evidence="2" type="ORF">Hamer_G031647</name>
</gene>
<proteinExistence type="predicted"/>
<protein>
    <submittedName>
        <fullName evidence="2">Uncharacterized protein</fullName>
    </submittedName>
</protein>
<dbReference type="AlphaFoldDB" id="A0A8J5MKM5"/>
<comment type="caution">
    <text evidence="2">The sequence shown here is derived from an EMBL/GenBank/DDBJ whole genome shotgun (WGS) entry which is preliminary data.</text>
</comment>
<feature type="region of interest" description="Disordered" evidence="1">
    <location>
        <begin position="33"/>
        <end position="55"/>
    </location>
</feature>
<evidence type="ECO:0000256" key="1">
    <source>
        <dbReference type="SAM" id="MobiDB-lite"/>
    </source>
</evidence>
<accession>A0A8J5MKM5</accession>
<evidence type="ECO:0000313" key="2">
    <source>
        <dbReference type="EMBL" id="KAG7154924.1"/>
    </source>
</evidence>
<keyword evidence="3" id="KW-1185">Reference proteome</keyword>
<sequence length="121" mass="13578">MVKQNTRPMTSSPVVCLIGETEAIHFTPHSESFLHSTPHSQSFPHSNTSVSPSLTPIHHSETFPHSYTTQSLKSFLIYENITMSFPRSYTTLHKSFPPFLHNTEVLPSMLHNTACPSSVLQ</sequence>
<dbReference type="EMBL" id="JAHLQT010043396">
    <property type="protein sequence ID" value="KAG7154924.1"/>
    <property type="molecule type" value="Genomic_DNA"/>
</dbReference>
<evidence type="ECO:0000313" key="3">
    <source>
        <dbReference type="Proteomes" id="UP000747542"/>
    </source>
</evidence>
<name>A0A8J5MKM5_HOMAM</name>
<dbReference type="Proteomes" id="UP000747542">
    <property type="component" value="Unassembled WGS sequence"/>
</dbReference>